<feature type="transmembrane region" description="Helical" evidence="7">
    <location>
        <begin position="162"/>
        <end position="184"/>
    </location>
</feature>
<organism evidence="8 9">
    <name type="scientific">Herbiconiux moechotypicola</name>
    <dbReference type="NCBI Taxonomy" id="637393"/>
    <lineage>
        <taxon>Bacteria</taxon>
        <taxon>Bacillati</taxon>
        <taxon>Actinomycetota</taxon>
        <taxon>Actinomycetes</taxon>
        <taxon>Micrococcales</taxon>
        <taxon>Microbacteriaceae</taxon>
        <taxon>Herbiconiux</taxon>
    </lineage>
</organism>
<keyword evidence="9" id="KW-1185">Reference proteome</keyword>
<evidence type="ECO:0000256" key="4">
    <source>
        <dbReference type="ARBA" id="ARBA00022692"/>
    </source>
</evidence>
<evidence type="ECO:0000313" key="9">
    <source>
        <dbReference type="Proteomes" id="UP001500929"/>
    </source>
</evidence>
<dbReference type="Pfam" id="PF13440">
    <property type="entry name" value="Polysacc_synt_3"/>
    <property type="match status" value="1"/>
</dbReference>
<evidence type="ECO:0000256" key="3">
    <source>
        <dbReference type="ARBA" id="ARBA00022475"/>
    </source>
</evidence>
<keyword evidence="5 7" id="KW-1133">Transmembrane helix</keyword>
<feature type="transmembrane region" description="Helical" evidence="7">
    <location>
        <begin position="97"/>
        <end position="114"/>
    </location>
</feature>
<evidence type="ECO:0000256" key="6">
    <source>
        <dbReference type="ARBA" id="ARBA00023136"/>
    </source>
</evidence>
<feature type="transmembrane region" description="Helical" evidence="7">
    <location>
        <begin position="345"/>
        <end position="364"/>
    </location>
</feature>
<sequence>MGAQVLRIGIQFLGIVLLARLLTPEAYGLVAMVTAIIGIGEVFRDFGLSMAAVQSKTLSKHERDNLFWTNTAIGLVLTTIVYFCAPLVASFYGEPSLLPITQVLSLTFLLNGLSTQYRANLSRGLSFFKLNLSEILGQAVGLGAGVAVALAGYGFWALVAQQVAQALFAFIFLIIMSPWLPGWIHRDAPITRFVGFGLNLAGTQLLTYVSKNINSVIIGSTLGATPLGLYNRAFQLLTLPLNQINAPATRVALPVLSRLQDEKERFAAFILRGQVILLHLVSFIFAFSSALAVPLIALVLGNQWLGAAPIFQILAVGGVFQAASYACYWVFLAKGLTRQNLYYSLVSRVTMIGLIVVGAIWGLYGVSWAYSIGIVLFWPVGLWWISRVSDAPAKAMFTNGARAIAVYGAAGLATFFIVSLIPDLVPIADVGIGLVIMLLVLAVIYACWPAYRRDASGLVHTASLLRKRRRSSDTP</sequence>
<name>A0ABP5QMU2_9MICO</name>
<evidence type="ECO:0000256" key="7">
    <source>
        <dbReference type="SAM" id="Phobius"/>
    </source>
</evidence>
<feature type="transmembrane region" description="Helical" evidence="7">
    <location>
        <begin position="135"/>
        <end position="156"/>
    </location>
</feature>
<dbReference type="CDD" id="cd13127">
    <property type="entry name" value="MATE_tuaB_like"/>
    <property type="match status" value="1"/>
</dbReference>
<accession>A0ABP5QMU2</accession>
<dbReference type="EMBL" id="BAAAQY010000007">
    <property type="protein sequence ID" value="GAA2239684.1"/>
    <property type="molecule type" value="Genomic_DNA"/>
</dbReference>
<feature type="transmembrane region" description="Helical" evidence="7">
    <location>
        <begin position="370"/>
        <end position="388"/>
    </location>
</feature>
<gene>
    <name evidence="8" type="ORF">GCM10009851_26330</name>
</gene>
<keyword evidence="4 7" id="KW-0812">Transmembrane</keyword>
<feature type="transmembrane region" description="Helical" evidence="7">
    <location>
        <begin position="275"/>
        <end position="298"/>
    </location>
</feature>
<reference evidence="9" key="1">
    <citation type="journal article" date="2019" name="Int. J. Syst. Evol. Microbiol.">
        <title>The Global Catalogue of Microorganisms (GCM) 10K type strain sequencing project: providing services to taxonomists for standard genome sequencing and annotation.</title>
        <authorList>
            <consortium name="The Broad Institute Genomics Platform"/>
            <consortium name="The Broad Institute Genome Sequencing Center for Infectious Disease"/>
            <person name="Wu L."/>
            <person name="Ma J."/>
        </authorList>
    </citation>
    <scope>NUCLEOTIDE SEQUENCE [LARGE SCALE GENOMIC DNA]</scope>
    <source>
        <strain evidence="9">JCM 16117</strain>
    </source>
</reference>
<feature type="transmembrane region" description="Helical" evidence="7">
    <location>
        <begin position="67"/>
        <end position="91"/>
    </location>
</feature>
<dbReference type="Proteomes" id="UP001500929">
    <property type="component" value="Unassembled WGS sequence"/>
</dbReference>
<keyword evidence="3" id="KW-1003">Cell membrane</keyword>
<keyword evidence="6 7" id="KW-0472">Membrane</keyword>
<dbReference type="InterPro" id="IPR050833">
    <property type="entry name" value="Poly_Biosynth_Transport"/>
</dbReference>
<evidence type="ECO:0000256" key="5">
    <source>
        <dbReference type="ARBA" id="ARBA00022989"/>
    </source>
</evidence>
<feature type="transmembrane region" description="Helical" evidence="7">
    <location>
        <begin position="26"/>
        <end position="46"/>
    </location>
</feature>
<evidence type="ECO:0000256" key="1">
    <source>
        <dbReference type="ARBA" id="ARBA00004651"/>
    </source>
</evidence>
<proteinExistence type="inferred from homology"/>
<feature type="transmembrane region" description="Helical" evidence="7">
    <location>
        <begin position="400"/>
        <end position="421"/>
    </location>
</feature>
<protein>
    <submittedName>
        <fullName evidence="8">Lipopolysaccharide biosynthesis protein</fullName>
    </submittedName>
</protein>
<evidence type="ECO:0000256" key="2">
    <source>
        <dbReference type="ARBA" id="ARBA00007430"/>
    </source>
</evidence>
<feature type="transmembrane region" description="Helical" evidence="7">
    <location>
        <begin position="310"/>
        <end position="333"/>
    </location>
</feature>
<comment type="caution">
    <text evidence="8">The sequence shown here is derived from an EMBL/GenBank/DDBJ whole genome shotgun (WGS) entry which is preliminary data.</text>
</comment>
<comment type="similarity">
    <text evidence="2">Belongs to the polysaccharide synthase family.</text>
</comment>
<evidence type="ECO:0000313" key="8">
    <source>
        <dbReference type="EMBL" id="GAA2239684.1"/>
    </source>
</evidence>
<dbReference type="PANTHER" id="PTHR30250:SF10">
    <property type="entry name" value="LIPOPOLYSACCHARIDE BIOSYNTHESIS PROTEIN WZXC"/>
    <property type="match status" value="1"/>
</dbReference>
<dbReference type="PANTHER" id="PTHR30250">
    <property type="entry name" value="PST FAMILY PREDICTED COLANIC ACID TRANSPORTER"/>
    <property type="match status" value="1"/>
</dbReference>
<feature type="transmembrane region" description="Helical" evidence="7">
    <location>
        <begin position="427"/>
        <end position="448"/>
    </location>
</feature>
<comment type="subcellular location">
    <subcellularLocation>
        <location evidence="1">Cell membrane</location>
        <topology evidence="1">Multi-pass membrane protein</topology>
    </subcellularLocation>
</comment>